<evidence type="ECO:0000313" key="3">
    <source>
        <dbReference type="Proteomes" id="UP001194580"/>
    </source>
</evidence>
<dbReference type="EMBL" id="JAAAIL010001542">
    <property type="protein sequence ID" value="KAG0268232.1"/>
    <property type="molecule type" value="Genomic_DNA"/>
</dbReference>
<dbReference type="SUPFAM" id="SSF52047">
    <property type="entry name" value="RNI-like"/>
    <property type="match status" value="1"/>
</dbReference>
<feature type="compositionally biased region" description="Low complexity" evidence="1">
    <location>
        <begin position="632"/>
        <end position="641"/>
    </location>
</feature>
<gene>
    <name evidence="2" type="ORF">BGZ95_002547</name>
</gene>
<dbReference type="AlphaFoldDB" id="A0AAD4H492"/>
<sequence>MGSTFPLPLECLQLIIGHLLHQSAHKSAVSLLCVNKYVCAATLPILYQDPFDLPPLFATFKSSERNHAIVLRLFKLVQVLLRSLPSSTHHGQELITELINAAYFNDQDQKPGQDDIKVEEDLTEKERQDKLETAPSTLPPTLLPYSSFVSKITFEELTLGQGRLYFTMGSLLEQPNFQDFLKRTGRSDQYLAEQPFRRIHWSPSNEYELFAQSAEREIRRDLTWALCCSNAEFIQTLHVPLPDVGRYLELIPRLKVLSEVVFHFVENLTSPLNPPQELTARENEIWSILKEDRKSHLEQVILFVQEHQCHHPNTLKTARCANDRCALEQDWEEHRARLLQVIPPLAKPLYLDDRNWDQFATHVPDTDLSLVRTLHSPKHPIPAHSLGSLSKQEPFLHRCRSLKSLLLNSLDEDIFKWAVQERKQLDETDLHTVTRRALVPLRDYSVEFNHPSSGRQASDVIYAFGDTLQNIHIADNKSLSSDNGSQSLPDFVLGDAFDNDIINEASSPSSRLNLPILRLMRVHIDYMLIRLHPAFFARSPRLFMVSLEDRHSRYSLSNVDRWEPAVLPELVYLSLAGVSAISFHPNTLKSTNNLVRLELRMTYQEEASFIPDPEEFDQEETTRESDLNEFLSSSSTPTPSRRQPLWTWDWDLPKLTYLCLTSEFAYRFQFRMLDCTPSLTNLFVDFNSITQRHSRILRIADLLKPGFQHPEMPQFLERDQQLQLHRRKLFSAEADDACQQRQWKEEDEDKDADEKLWSKEFTFVHVPHLEEFVLTGHWVVDYRVLKALFSKVAPRIGELSLGVCRGFTIPEWVKATSDHLHELQKCYTSIPFNSQLVKEAGLLANKVRYLSGKGYNLTERPT</sequence>
<keyword evidence="3" id="KW-1185">Reference proteome</keyword>
<organism evidence="2 3">
    <name type="scientific">Linnemannia exigua</name>
    <dbReference type="NCBI Taxonomy" id="604196"/>
    <lineage>
        <taxon>Eukaryota</taxon>
        <taxon>Fungi</taxon>
        <taxon>Fungi incertae sedis</taxon>
        <taxon>Mucoromycota</taxon>
        <taxon>Mortierellomycotina</taxon>
        <taxon>Mortierellomycetes</taxon>
        <taxon>Mortierellales</taxon>
        <taxon>Mortierellaceae</taxon>
        <taxon>Linnemannia</taxon>
    </lineage>
</organism>
<proteinExistence type="predicted"/>
<evidence type="ECO:0000313" key="2">
    <source>
        <dbReference type="EMBL" id="KAG0268232.1"/>
    </source>
</evidence>
<comment type="caution">
    <text evidence="2">The sequence shown here is derived from an EMBL/GenBank/DDBJ whole genome shotgun (WGS) entry which is preliminary data.</text>
</comment>
<accession>A0AAD4H492</accession>
<feature type="region of interest" description="Disordered" evidence="1">
    <location>
        <begin position="613"/>
        <end position="641"/>
    </location>
</feature>
<protein>
    <submittedName>
        <fullName evidence="2">Uncharacterized protein</fullName>
    </submittedName>
</protein>
<evidence type="ECO:0000256" key="1">
    <source>
        <dbReference type="SAM" id="MobiDB-lite"/>
    </source>
</evidence>
<name>A0AAD4H492_9FUNG</name>
<feature type="non-terminal residue" evidence="2">
    <location>
        <position position="862"/>
    </location>
</feature>
<dbReference type="Proteomes" id="UP001194580">
    <property type="component" value="Unassembled WGS sequence"/>
</dbReference>
<reference evidence="2" key="1">
    <citation type="journal article" date="2020" name="Fungal Divers.">
        <title>Resolving the Mortierellaceae phylogeny through synthesis of multi-gene phylogenetics and phylogenomics.</title>
        <authorList>
            <person name="Vandepol N."/>
            <person name="Liber J."/>
            <person name="Desiro A."/>
            <person name="Na H."/>
            <person name="Kennedy M."/>
            <person name="Barry K."/>
            <person name="Grigoriev I.V."/>
            <person name="Miller A.N."/>
            <person name="O'Donnell K."/>
            <person name="Stajich J.E."/>
            <person name="Bonito G."/>
        </authorList>
    </citation>
    <scope>NUCLEOTIDE SEQUENCE</scope>
    <source>
        <strain evidence="2">NRRL 28262</strain>
    </source>
</reference>